<evidence type="ECO:0000256" key="4">
    <source>
        <dbReference type="SAM" id="MobiDB-lite"/>
    </source>
</evidence>
<dbReference type="RefSeq" id="XP_026644742.1">
    <property type="nucleotide sequence ID" value="XM_026788941.1"/>
</dbReference>
<dbReference type="PANTHER" id="PTHR14209:SF19">
    <property type="entry name" value="ISOAMYL ACETATE-HYDROLYZING ESTERASE 1 HOMOLOG"/>
    <property type="match status" value="1"/>
</dbReference>
<dbReference type="PANTHER" id="PTHR14209">
    <property type="entry name" value="ISOAMYL ACETATE-HYDROLYZING ESTERASE 1"/>
    <property type="match status" value="1"/>
</dbReference>
<dbReference type="InterPro" id="IPR045136">
    <property type="entry name" value="Iah1-like"/>
</dbReference>
<dbReference type="InterPro" id="IPR036514">
    <property type="entry name" value="SGNH_hydro_sf"/>
</dbReference>
<keyword evidence="5" id="KW-1185">Reference proteome</keyword>
<evidence type="ECO:0000256" key="2">
    <source>
        <dbReference type="ARBA" id="ARBA00025755"/>
    </source>
</evidence>
<organism evidence="5 6">
    <name type="scientific">Microtus ochrogaster</name>
    <name type="common">Prairie vole</name>
    <dbReference type="NCBI Taxonomy" id="79684"/>
    <lineage>
        <taxon>Eukaryota</taxon>
        <taxon>Metazoa</taxon>
        <taxon>Chordata</taxon>
        <taxon>Craniata</taxon>
        <taxon>Vertebrata</taxon>
        <taxon>Euteleostomi</taxon>
        <taxon>Mammalia</taxon>
        <taxon>Eutheria</taxon>
        <taxon>Euarchontoglires</taxon>
        <taxon>Glires</taxon>
        <taxon>Rodentia</taxon>
        <taxon>Myomorpha</taxon>
        <taxon>Muroidea</taxon>
        <taxon>Cricetidae</taxon>
        <taxon>Arvicolinae</taxon>
        <taxon>Microtus</taxon>
    </lineage>
</organism>
<protein>
    <recommendedName>
        <fullName evidence="3">Isoamyl acetate-hydrolyzing esterase 1 homolog</fullName>
    </recommendedName>
</protein>
<name>A0ABM1URY0_MICOH</name>
<evidence type="ECO:0000256" key="3">
    <source>
        <dbReference type="ARBA" id="ARBA00026152"/>
    </source>
</evidence>
<gene>
    <name evidence="6 7" type="primary">Iah1</name>
</gene>
<evidence type="ECO:0000313" key="5">
    <source>
        <dbReference type="Proteomes" id="UP000694915"/>
    </source>
</evidence>
<sequence length="329" mass="36145">MEERACRSGSQLRQPALGTRSFSKNPGHPSYRRSQSDGVEGEWAPTAPITDSRGPEKPAGGTDDQIRQAPPTAGSAPRRLHIRRGVRSQAPWRCASGLLAGALCSGLACCFSGTPSPSFLSSRVDGAHCWLTDLSGYNTRWAKIILPRLIKKENSVETPVAVSIFFGANDSSLKGENPKQHVPLDEYRANLRDMVQYLTSAGIPQERVILITPPPLHEAAWEKECILKGCKLNRLNAVVGEYADACVQAARDCGTDVLDLWALMQKDNQDFSSYLSDGLHLSPVGNEFLFLNLWPLLDKKLSSLPWLLPYWKDVEEAKPELSLLGDGDH</sequence>
<proteinExistence type="inferred from homology"/>
<dbReference type="CDD" id="cd01838">
    <property type="entry name" value="Isoamyl_acetate_hydrolase_like"/>
    <property type="match status" value="1"/>
</dbReference>
<evidence type="ECO:0000313" key="6">
    <source>
        <dbReference type="RefSeq" id="XP_026644742.1"/>
    </source>
</evidence>
<dbReference type="SUPFAM" id="SSF52266">
    <property type="entry name" value="SGNH hydrolase"/>
    <property type="match status" value="1"/>
</dbReference>
<dbReference type="Proteomes" id="UP000694915">
    <property type="component" value="Unplaced"/>
</dbReference>
<dbReference type="Gene3D" id="3.40.50.1110">
    <property type="entry name" value="SGNH hydrolase"/>
    <property type="match status" value="1"/>
</dbReference>
<dbReference type="RefSeq" id="XP_026644743.1">
    <property type="nucleotide sequence ID" value="XM_026788942.1"/>
</dbReference>
<evidence type="ECO:0000313" key="7">
    <source>
        <dbReference type="RefSeq" id="XP_026644743.1"/>
    </source>
</evidence>
<feature type="region of interest" description="Disordered" evidence="4">
    <location>
        <begin position="1"/>
        <end position="82"/>
    </location>
</feature>
<comment type="function">
    <text evidence="1">Probable lipase.</text>
</comment>
<comment type="similarity">
    <text evidence="2">Belongs to the 'GDSL' lipolytic enzyme family. IAH1 subfamily.</text>
</comment>
<accession>A0ABM1URY0</accession>
<dbReference type="InterPro" id="IPR001087">
    <property type="entry name" value="GDSL"/>
</dbReference>
<dbReference type="Pfam" id="PF00657">
    <property type="entry name" value="Lipase_GDSL"/>
    <property type="match status" value="1"/>
</dbReference>
<reference evidence="6 7" key="1">
    <citation type="submission" date="2025-05" db="UniProtKB">
        <authorList>
            <consortium name="RefSeq"/>
        </authorList>
    </citation>
    <scope>IDENTIFICATION</scope>
</reference>
<dbReference type="GeneID" id="101993379"/>
<evidence type="ECO:0000256" key="1">
    <source>
        <dbReference type="ARBA" id="ARBA00024673"/>
    </source>
</evidence>